<organism evidence="1">
    <name type="scientific">Rhizophora mucronata</name>
    <name type="common">Asiatic mangrove</name>
    <dbReference type="NCBI Taxonomy" id="61149"/>
    <lineage>
        <taxon>Eukaryota</taxon>
        <taxon>Viridiplantae</taxon>
        <taxon>Streptophyta</taxon>
        <taxon>Embryophyta</taxon>
        <taxon>Tracheophyta</taxon>
        <taxon>Spermatophyta</taxon>
        <taxon>Magnoliopsida</taxon>
        <taxon>eudicotyledons</taxon>
        <taxon>Gunneridae</taxon>
        <taxon>Pentapetalae</taxon>
        <taxon>rosids</taxon>
        <taxon>fabids</taxon>
        <taxon>Malpighiales</taxon>
        <taxon>Rhizophoraceae</taxon>
        <taxon>Rhizophora</taxon>
    </lineage>
</organism>
<accession>A0A2P2MS31</accession>
<dbReference type="EMBL" id="GGEC01052546">
    <property type="protein sequence ID" value="MBX33030.1"/>
    <property type="molecule type" value="Transcribed_RNA"/>
</dbReference>
<name>A0A2P2MS31_RHIMU</name>
<proteinExistence type="predicted"/>
<dbReference type="AlphaFoldDB" id="A0A2P2MS31"/>
<sequence>MTWKTHCLIPRTSTEKESIWNACHWKKSLSNSEHHGEDSHPKMRKLD</sequence>
<evidence type="ECO:0000313" key="1">
    <source>
        <dbReference type="EMBL" id="MBX33030.1"/>
    </source>
</evidence>
<protein>
    <submittedName>
        <fullName evidence="1">ATPase 10 plasma membrane-type</fullName>
    </submittedName>
</protein>
<reference evidence="1" key="1">
    <citation type="submission" date="2018-02" db="EMBL/GenBank/DDBJ databases">
        <title>Rhizophora mucronata_Transcriptome.</title>
        <authorList>
            <person name="Meera S.P."/>
            <person name="Sreeshan A."/>
            <person name="Augustine A."/>
        </authorList>
    </citation>
    <scope>NUCLEOTIDE SEQUENCE</scope>
    <source>
        <tissue evidence="1">Leaf</tissue>
    </source>
</reference>